<dbReference type="AlphaFoldDB" id="A0A381DK67"/>
<dbReference type="RefSeq" id="WP_089187713.1">
    <property type="nucleotide sequence ID" value="NZ_UFVD01000001.1"/>
</dbReference>
<dbReference type="Pfam" id="PF00582">
    <property type="entry name" value="Usp"/>
    <property type="match status" value="2"/>
</dbReference>
<reference evidence="3 4" key="1">
    <citation type="submission" date="2018-06" db="EMBL/GenBank/DDBJ databases">
        <authorList>
            <consortium name="Pathogen Informatics"/>
            <person name="Doyle S."/>
        </authorList>
    </citation>
    <scope>NUCLEOTIDE SEQUENCE [LARGE SCALE GENOMIC DNA]</scope>
    <source>
        <strain evidence="3 4">NCTC12475</strain>
    </source>
</reference>
<evidence type="ECO:0000313" key="3">
    <source>
        <dbReference type="EMBL" id="SUX11093.1"/>
    </source>
</evidence>
<dbReference type="InterPro" id="IPR006016">
    <property type="entry name" value="UspA"/>
</dbReference>
<gene>
    <name evidence="3" type="ORF">NCTC12475_01308</name>
</gene>
<feature type="domain" description="UspA" evidence="2">
    <location>
        <begin position="203"/>
        <end position="270"/>
    </location>
</feature>
<sequence length="272" mass="30500">MKKIIACIDSSSLNKNVCESAINIAKMLNLKIYFLNVNEVLQDYATSFAMMGVMDPTHQYHIDYEIIKELNESKDRAAELKNTLGLYNKFALNSGLDSQIIQEEGDLVVKIQSLCDDESILVIGNSASSNQISRNLFDIIKYAKSPIFTLSSNIQKVDKILVAYDGSNTSDKILDFVCKNFKNAEKIILNLNESKEKSDQILSKAKETYSDENLKFISIHGSIDEMLDFANKNEIDLIACGAFNSNPIKRFFFGSFSAELIEESKLPIVTIS</sequence>
<accession>A0A381DK67</accession>
<dbReference type="CDD" id="cd00293">
    <property type="entry name" value="USP-like"/>
    <property type="match status" value="2"/>
</dbReference>
<dbReference type="PRINTS" id="PR01438">
    <property type="entry name" value="UNVRSLSTRESS"/>
</dbReference>
<dbReference type="Proteomes" id="UP000254920">
    <property type="component" value="Unassembled WGS sequence"/>
</dbReference>
<dbReference type="OrthoDB" id="9788959at2"/>
<organism evidence="3 4">
    <name type="scientific">Campylobacter sputorum subsp. sputorum</name>
    <dbReference type="NCBI Taxonomy" id="32024"/>
    <lineage>
        <taxon>Bacteria</taxon>
        <taxon>Pseudomonadati</taxon>
        <taxon>Campylobacterota</taxon>
        <taxon>Epsilonproteobacteria</taxon>
        <taxon>Campylobacterales</taxon>
        <taxon>Campylobacteraceae</taxon>
        <taxon>Campylobacter</taxon>
    </lineage>
</organism>
<dbReference type="SUPFAM" id="SSF52402">
    <property type="entry name" value="Adenine nucleotide alpha hydrolases-like"/>
    <property type="match status" value="2"/>
</dbReference>
<dbReference type="InterPro" id="IPR006015">
    <property type="entry name" value="Universal_stress_UspA"/>
</dbReference>
<comment type="similarity">
    <text evidence="1">Belongs to the universal stress protein A family.</text>
</comment>
<dbReference type="EMBL" id="UFVD01000001">
    <property type="protein sequence ID" value="SUX11093.1"/>
    <property type="molecule type" value="Genomic_DNA"/>
</dbReference>
<evidence type="ECO:0000256" key="1">
    <source>
        <dbReference type="ARBA" id="ARBA00008791"/>
    </source>
</evidence>
<proteinExistence type="inferred from homology"/>
<evidence type="ECO:0000313" key="4">
    <source>
        <dbReference type="Proteomes" id="UP000254920"/>
    </source>
</evidence>
<evidence type="ECO:0000259" key="2">
    <source>
        <dbReference type="Pfam" id="PF00582"/>
    </source>
</evidence>
<dbReference type="PANTHER" id="PTHR46268">
    <property type="entry name" value="STRESS RESPONSE PROTEIN NHAX"/>
    <property type="match status" value="1"/>
</dbReference>
<keyword evidence="4" id="KW-1185">Reference proteome</keyword>
<dbReference type="Gene3D" id="3.40.50.12370">
    <property type="match status" value="1"/>
</dbReference>
<dbReference type="PANTHER" id="PTHR46268:SF6">
    <property type="entry name" value="UNIVERSAL STRESS PROTEIN UP12"/>
    <property type="match status" value="1"/>
</dbReference>
<name>A0A381DK67_9BACT</name>
<feature type="domain" description="UspA" evidence="2">
    <location>
        <begin position="1"/>
        <end position="74"/>
    </location>
</feature>
<dbReference type="STRING" id="32024.GCA_000788295_01663"/>
<protein>
    <submittedName>
        <fullName evidence="3">Universal stress protein</fullName>
    </submittedName>
</protein>